<evidence type="ECO:0000313" key="12">
    <source>
        <dbReference type="Proteomes" id="UP001597375"/>
    </source>
</evidence>
<dbReference type="PANTHER" id="PTHR30069">
    <property type="entry name" value="TONB-DEPENDENT OUTER MEMBRANE RECEPTOR"/>
    <property type="match status" value="1"/>
</dbReference>
<organism evidence="11 12">
    <name type="scientific">Luteolibacter algae</name>
    <dbReference type="NCBI Taxonomy" id="454151"/>
    <lineage>
        <taxon>Bacteria</taxon>
        <taxon>Pseudomonadati</taxon>
        <taxon>Verrucomicrobiota</taxon>
        <taxon>Verrucomicrobiia</taxon>
        <taxon>Verrucomicrobiales</taxon>
        <taxon>Verrucomicrobiaceae</taxon>
        <taxon>Luteolibacter</taxon>
    </lineage>
</organism>
<dbReference type="Gene3D" id="2.170.130.10">
    <property type="entry name" value="TonB-dependent receptor, plug domain"/>
    <property type="match status" value="1"/>
</dbReference>
<evidence type="ECO:0000256" key="3">
    <source>
        <dbReference type="ARBA" id="ARBA00022448"/>
    </source>
</evidence>
<keyword evidence="11" id="KW-0675">Receptor</keyword>
<keyword evidence="3 9" id="KW-0813">Transport</keyword>
<evidence type="ECO:0000256" key="6">
    <source>
        <dbReference type="ARBA" id="ARBA00023077"/>
    </source>
</evidence>
<gene>
    <name evidence="11" type="ORF">ACFSSA_02800</name>
</gene>
<comment type="caution">
    <text evidence="11">The sequence shown here is derived from an EMBL/GenBank/DDBJ whole genome shotgun (WGS) entry which is preliminary data.</text>
</comment>
<keyword evidence="6" id="KW-0798">TonB box</keyword>
<dbReference type="EMBL" id="JBHUIT010000002">
    <property type="protein sequence ID" value="MFD2255592.1"/>
    <property type="molecule type" value="Genomic_DNA"/>
</dbReference>
<comment type="subcellular location">
    <subcellularLocation>
        <location evidence="1 9">Cell outer membrane</location>
        <topology evidence="1 9">Multi-pass membrane protein</topology>
    </subcellularLocation>
</comment>
<keyword evidence="4 9" id="KW-1134">Transmembrane beta strand</keyword>
<protein>
    <submittedName>
        <fullName evidence="11">TonB-dependent receptor domain-containing protein</fullName>
    </submittedName>
</protein>
<dbReference type="InterPro" id="IPR000531">
    <property type="entry name" value="Beta-barrel_TonB"/>
</dbReference>
<evidence type="ECO:0000259" key="10">
    <source>
        <dbReference type="Pfam" id="PF00593"/>
    </source>
</evidence>
<evidence type="ECO:0000256" key="7">
    <source>
        <dbReference type="ARBA" id="ARBA00023136"/>
    </source>
</evidence>
<dbReference type="Gene3D" id="2.40.170.20">
    <property type="entry name" value="TonB-dependent receptor, beta-barrel domain"/>
    <property type="match status" value="1"/>
</dbReference>
<dbReference type="InterPro" id="IPR039426">
    <property type="entry name" value="TonB-dep_rcpt-like"/>
</dbReference>
<dbReference type="InterPro" id="IPR036942">
    <property type="entry name" value="Beta-barrel_TonB_sf"/>
</dbReference>
<dbReference type="Pfam" id="PF00593">
    <property type="entry name" value="TonB_dep_Rec_b-barrel"/>
    <property type="match status" value="1"/>
</dbReference>
<evidence type="ECO:0000256" key="2">
    <source>
        <dbReference type="ARBA" id="ARBA00009810"/>
    </source>
</evidence>
<reference evidence="12" key="1">
    <citation type="journal article" date="2019" name="Int. J. Syst. Evol. Microbiol.">
        <title>The Global Catalogue of Microorganisms (GCM) 10K type strain sequencing project: providing services to taxonomists for standard genome sequencing and annotation.</title>
        <authorList>
            <consortium name="The Broad Institute Genomics Platform"/>
            <consortium name="The Broad Institute Genome Sequencing Center for Infectious Disease"/>
            <person name="Wu L."/>
            <person name="Ma J."/>
        </authorList>
    </citation>
    <scope>NUCLEOTIDE SEQUENCE [LARGE SCALE GENOMIC DNA]</scope>
    <source>
        <strain evidence="12">CGMCC 4.7106</strain>
    </source>
</reference>
<dbReference type="InterPro" id="IPR037066">
    <property type="entry name" value="Plug_dom_sf"/>
</dbReference>
<dbReference type="PROSITE" id="PS52016">
    <property type="entry name" value="TONB_DEPENDENT_REC_3"/>
    <property type="match status" value="1"/>
</dbReference>
<evidence type="ECO:0000256" key="5">
    <source>
        <dbReference type="ARBA" id="ARBA00022692"/>
    </source>
</evidence>
<evidence type="ECO:0000256" key="8">
    <source>
        <dbReference type="ARBA" id="ARBA00023237"/>
    </source>
</evidence>
<accession>A0ABW5D3G2</accession>
<keyword evidence="7 9" id="KW-0472">Membrane</keyword>
<evidence type="ECO:0000313" key="11">
    <source>
        <dbReference type="EMBL" id="MFD2255592.1"/>
    </source>
</evidence>
<evidence type="ECO:0000256" key="9">
    <source>
        <dbReference type="PROSITE-ProRule" id="PRU01360"/>
    </source>
</evidence>
<keyword evidence="5 9" id="KW-0812">Transmembrane</keyword>
<dbReference type="Proteomes" id="UP001597375">
    <property type="component" value="Unassembled WGS sequence"/>
</dbReference>
<dbReference type="SUPFAM" id="SSF56935">
    <property type="entry name" value="Porins"/>
    <property type="match status" value="1"/>
</dbReference>
<comment type="similarity">
    <text evidence="2 9">Belongs to the TonB-dependent receptor family.</text>
</comment>
<dbReference type="RefSeq" id="WP_386818249.1">
    <property type="nucleotide sequence ID" value="NZ_JBHUIT010000002.1"/>
</dbReference>
<dbReference type="PANTHER" id="PTHR30069:SF41">
    <property type="entry name" value="HEME_HEMOPEXIN UTILIZATION PROTEIN C"/>
    <property type="match status" value="1"/>
</dbReference>
<dbReference type="PROSITE" id="PS01156">
    <property type="entry name" value="TONB_DEPENDENT_REC_2"/>
    <property type="match status" value="1"/>
</dbReference>
<proteinExistence type="inferred from homology"/>
<name>A0ABW5D3G2_9BACT</name>
<dbReference type="InterPro" id="IPR010917">
    <property type="entry name" value="TonB_rcpt_CS"/>
</dbReference>
<sequence length="528" mass="58575">MVIEPDLIKQVEVSSGAGNALQGLGALNGSLQFETKNAFDLIGEGEDFYGLSKGMYYSNGEGYRFSQTLASRLGENWAILLSGGYTDKDDYEDGNGDNVDLTDYSSESFLMKLSGRFDGGHSLDVGFEHVLSDTFAYDRLNVTEDFLNSSGRPTGVLQRNEISRDTFSATYRFTPGNNPLVDLKANTYFTGQEYTRETTGENALLETFGISVRNTSMFTDTFSSTYGFDFKSTESDVTSVAYGVTGASEEELAYGFFLQNDWQFHRMFGLSFGGRFDVYDFEDITGTDNDSSEFSPNVALEFKPVEEFTLTAGYAEAYRGVGIREAFFPAAKPAGLSGEDAETFKITAAFERDGFFADASYFDQTIENYIYPIGGATSYGDVMNDGYEARVGYQKDGFLVSLSVTENNPEVEGYAYLDDTGMVVAGRQWITQASYNHQESGLTFGGNIEYREEVEEIPFGRFPAVAAKDSYFLVNTFIRWDVKQVEGLSLSLNVDNIFNEQYQDHTIFTDSGFASAGREFRIGAAYEF</sequence>
<keyword evidence="8 9" id="KW-0998">Cell outer membrane</keyword>
<evidence type="ECO:0000256" key="1">
    <source>
        <dbReference type="ARBA" id="ARBA00004571"/>
    </source>
</evidence>
<keyword evidence="12" id="KW-1185">Reference proteome</keyword>
<feature type="domain" description="TonB-dependent receptor-like beta-barrel" evidence="10">
    <location>
        <begin position="158"/>
        <end position="497"/>
    </location>
</feature>
<evidence type="ECO:0000256" key="4">
    <source>
        <dbReference type="ARBA" id="ARBA00022452"/>
    </source>
</evidence>